<organism evidence="1 2">
    <name type="scientific">Ladona fulva</name>
    <name type="common">Scarce chaser dragonfly</name>
    <name type="synonym">Libellula fulva</name>
    <dbReference type="NCBI Taxonomy" id="123851"/>
    <lineage>
        <taxon>Eukaryota</taxon>
        <taxon>Metazoa</taxon>
        <taxon>Ecdysozoa</taxon>
        <taxon>Arthropoda</taxon>
        <taxon>Hexapoda</taxon>
        <taxon>Insecta</taxon>
        <taxon>Pterygota</taxon>
        <taxon>Palaeoptera</taxon>
        <taxon>Odonata</taxon>
        <taxon>Epiprocta</taxon>
        <taxon>Anisoptera</taxon>
        <taxon>Libelluloidea</taxon>
        <taxon>Libellulidae</taxon>
        <taxon>Ladona</taxon>
    </lineage>
</organism>
<protein>
    <submittedName>
        <fullName evidence="1">Uncharacterized protein</fullName>
    </submittedName>
</protein>
<gene>
    <name evidence="1" type="ORF">J437_LFUL013131</name>
</gene>
<reference evidence="1" key="1">
    <citation type="submission" date="2013-04" db="EMBL/GenBank/DDBJ databases">
        <authorList>
            <person name="Qu J."/>
            <person name="Murali S.C."/>
            <person name="Bandaranaike D."/>
            <person name="Bellair M."/>
            <person name="Blankenburg K."/>
            <person name="Chao H."/>
            <person name="Dinh H."/>
            <person name="Doddapaneni H."/>
            <person name="Downs B."/>
            <person name="Dugan-Rocha S."/>
            <person name="Elkadiri S."/>
            <person name="Gnanaolivu R.D."/>
            <person name="Hernandez B."/>
            <person name="Javaid M."/>
            <person name="Jayaseelan J.C."/>
            <person name="Lee S."/>
            <person name="Li M."/>
            <person name="Ming W."/>
            <person name="Munidasa M."/>
            <person name="Muniz J."/>
            <person name="Nguyen L."/>
            <person name="Ongeri F."/>
            <person name="Osuji N."/>
            <person name="Pu L.-L."/>
            <person name="Puazo M."/>
            <person name="Qu C."/>
            <person name="Quiroz J."/>
            <person name="Raj R."/>
            <person name="Weissenberger G."/>
            <person name="Xin Y."/>
            <person name="Zou X."/>
            <person name="Han Y."/>
            <person name="Richards S."/>
            <person name="Worley K."/>
            <person name="Muzny D."/>
            <person name="Gibbs R."/>
        </authorList>
    </citation>
    <scope>NUCLEOTIDE SEQUENCE</scope>
    <source>
        <strain evidence="1">Sampled in the wild</strain>
    </source>
</reference>
<evidence type="ECO:0000313" key="2">
    <source>
        <dbReference type="Proteomes" id="UP000792457"/>
    </source>
</evidence>
<accession>A0A8K0KCS2</accession>
<reference evidence="1" key="2">
    <citation type="submission" date="2017-10" db="EMBL/GenBank/DDBJ databases">
        <title>Ladona fulva Genome sequencing and assembly.</title>
        <authorList>
            <person name="Murali S."/>
            <person name="Richards S."/>
            <person name="Bandaranaike D."/>
            <person name="Bellair M."/>
            <person name="Blankenburg K."/>
            <person name="Chao H."/>
            <person name="Dinh H."/>
            <person name="Doddapaneni H."/>
            <person name="Dugan-Rocha S."/>
            <person name="Elkadiri S."/>
            <person name="Gnanaolivu R."/>
            <person name="Hernandez B."/>
            <person name="Skinner E."/>
            <person name="Javaid M."/>
            <person name="Lee S."/>
            <person name="Li M."/>
            <person name="Ming W."/>
            <person name="Munidasa M."/>
            <person name="Muniz J."/>
            <person name="Nguyen L."/>
            <person name="Hughes D."/>
            <person name="Osuji N."/>
            <person name="Pu L.-L."/>
            <person name="Puazo M."/>
            <person name="Qu C."/>
            <person name="Quiroz J."/>
            <person name="Raj R."/>
            <person name="Weissenberger G."/>
            <person name="Xin Y."/>
            <person name="Zou X."/>
            <person name="Han Y."/>
            <person name="Worley K."/>
            <person name="Muzny D."/>
            <person name="Gibbs R."/>
        </authorList>
    </citation>
    <scope>NUCLEOTIDE SEQUENCE</scope>
    <source>
        <strain evidence="1">Sampled in the wild</strain>
    </source>
</reference>
<sequence>MHYGLTPKDTRKFAYEFAVVKNKTVPENWSVNKCTSYDWLKRQPQLTLQQPESTSLGCSTGFNKTTVQEFLITSKQDIM</sequence>
<evidence type="ECO:0000313" key="1">
    <source>
        <dbReference type="EMBL" id="KAG8232592.1"/>
    </source>
</evidence>
<keyword evidence="2" id="KW-1185">Reference proteome</keyword>
<dbReference type="EMBL" id="KZ308633">
    <property type="protein sequence ID" value="KAG8232592.1"/>
    <property type="molecule type" value="Genomic_DNA"/>
</dbReference>
<dbReference type="Proteomes" id="UP000792457">
    <property type="component" value="Unassembled WGS sequence"/>
</dbReference>
<name>A0A8K0KCS2_LADFU</name>
<proteinExistence type="predicted"/>
<comment type="caution">
    <text evidence="1">The sequence shown here is derived from an EMBL/GenBank/DDBJ whole genome shotgun (WGS) entry which is preliminary data.</text>
</comment>
<dbReference type="AlphaFoldDB" id="A0A8K0KCS2"/>
<dbReference type="OrthoDB" id="4327074at2759"/>